<evidence type="ECO:0000313" key="2">
    <source>
        <dbReference type="Proteomes" id="UP001224359"/>
    </source>
</evidence>
<proteinExistence type="predicted"/>
<protein>
    <submittedName>
        <fullName evidence="1">Uncharacterized protein</fullName>
    </submittedName>
</protein>
<gene>
    <name evidence="1" type="ORF">J2S77_000941</name>
</gene>
<reference evidence="1 2" key="1">
    <citation type="submission" date="2023-07" db="EMBL/GenBank/DDBJ databases">
        <title>Genomic Encyclopedia of Type Strains, Phase IV (KMG-IV): sequencing the most valuable type-strain genomes for metagenomic binning, comparative biology and taxonomic classification.</title>
        <authorList>
            <person name="Goeker M."/>
        </authorList>
    </citation>
    <scope>NUCLEOTIDE SEQUENCE [LARGE SCALE GENOMIC DNA]</scope>
    <source>
        <strain evidence="1 2">DSM 16460</strain>
    </source>
</reference>
<name>A0ABT9VDD4_9BACI</name>
<dbReference type="RefSeq" id="WP_306975112.1">
    <property type="nucleotide sequence ID" value="NZ_JAUSTQ010000003.1"/>
</dbReference>
<accession>A0ABT9VDD4</accession>
<dbReference type="Proteomes" id="UP001224359">
    <property type="component" value="Unassembled WGS sequence"/>
</dbReference>
<organism evidence="1 2">
    <name type="scientific">Alkalibacillus salilacus</name>
    <dbReference type="NCBI Taxonomy" id="284582"/>
    <lineage>
        <taxon>Bacteria</taxon>
        <taxon>Bacillati</taxon>
        <taxon>Bacillota</taxon>
        <taxon>Bacilli</taxon>
        <taxon>Bacillales</taxon>
        <taxon>Bacillaceae</taxon>
        <taxon>Alkalibacillus</taxon>
    </lineage>
</organism>
<comment type="caution">
    <text evidence="1">The sequence shown here is derived from an EMBL/GenBank/DDBJ whole genome shotgun (WGS) entry which is preliminary data.</text>
</comment>
<keyword evidence="2" id="KW-1185">Reference proteome</keyword>
<evidence type="ECO:0000313" key="1">
    <source>
        <dbReference type="EMBL" id="MDQ0158977.1"/>
    </source>
</evidence>
<sequence>MYFLEDIVELGFTKEEISFIESLFISKLELEDWESMEFLEDEEPDNEQIVILPTGRIIYFPDGLMRKELWAQID</sequence>
<dbReference type="EMBL" id="JAUSTQ010000003">
    <property type="protein sequence ID" value="MDQ0158977.1"/>
    <property type="molecule type" value="Genomic_DNA"/>
</dbReference>